<evidence type="ECO:0000313" key="1">
    <source>
        <dbReference type="EMBL" id="KAI7948148.1"/>
    </source>
</evidence>
<evidence type="ECO:0000313" key="2">
    <source>
        <dbReference type="Proteomes" id="UP001060170"/>
    </source>
</evidence>
<comment type="caution">
    <text evidence="1">The sequence shown here is derived from an EMBL/GenBank/DDBJ whole genome shotgun (WGS) entry which is preliminary data.</text>
</comment>
<name>A0ACC0E9Q4_9BASI</name>
<reference evidence="2" key="2">
    <citation type="journal article" date="2018" name="Mol. Plant Microbe Interact.">
        <title>Genome sequence resources for the wheat stripe rust pathogen (Puccinia striiformis f. sp. tritici) and the barley stripe rust pathogen (Puccinia striiformis f. sp. hordei).</title>
        <authorList>
            <person name="Xia C."/>
            <person name="Wang M."/>
            <person name="Yin C."/>
            <person name="Cornejo O.E."/>
            <person name="Hulbert S.H."/>
            <person name="Chen X."/>
        </authorList>
    </citation>
    <scope>NUCLEOTIDE SEQUENCE [LARGE SCALE GENOMIC DNA]</scope>
    <source>
        <strain evidence="2">93-210</strain>
    </source>
</reference>
<dbReference type="Proteomes" id="UP001060170">
    <property type="component" value="Chromosome 9"/>
</dbReference>
<organism evidence="1 2">
    <name type="scientific">Puccinia striiformis f. sp. tritici</name>
    <dbReference type="NCBI Taxonomy" id="168172"/>
    <lineage>
        <taxon>Eukaryota</taxon>
        <taxon>Fungi</taxon>
        <taxon>Dikarya</taxon>
        <taxon>Basidiomycota</taxon>
        <taxon>Pucciniomycotina</taxon>
        <taxon>Pucciniomycetes</taxon>
        <taxon>Pucciniales</taxon>
        <taxon>Pucciniaceae</taxon>
        <taxon>Puccinia</taxon>
    </lineage>
</organism>
<gene>
    <name evidence="1" type="ORF">MJO28_010056</name>
</gene>
<accession>A0ACC0E9Q4</accession>
<dbReference type="EMBL" id="CM045873">
    <property type="protein sequence ID" value="KAI7948148.1"/>
    <property type="molecule type" value="Genomic_DNA"/>
</dbReference>
<keyword evidence="2" id="KW-1185">Reference proteome</keyword>
<reference evidence="1 2" key="3">
    <citation type="journal article" date="2022" name="Microbiol. Spectr.">
        <title>Folding features and dynamics of 3D genome architecture in plant fungal pathogens.</title>
        <authorList>
            <person name="Xia C."/>
        </authorList>
    </citation>
    <scope>NUCLEOTIDE SEQUENCE [LARGE SCALE GENOMIC DNA]</scope>
    <source>
        <strain evidence="1 2">93-210</strain>
    </source>
</reference>
<sequence length="568" mass="63964">MFGCFQFSVPSDQVSQSWYVESFHEKVQQDSKTQETCFYLDPHCATAIRHQAIGTRKRNDSTYNEVPGWPLLGGLPAVLINQARLLEYFTVKALQFGPGFSVTVPGATMIDISKPAWLEYVQKTNFDNYIKGYITHPLLDFLGQSIFVVDGELWKRARHATSTIFTVKTFKTIIEPCASRSMEGLTDELRSAAGEEHSIDVCDLFFRFTLNSVAQMTFGKDLDLLGAKYSAETDSPASSKLAHSVNEFVDAFDFAQEQSNFRLTLIVGWKLIESMNSSMGKRMKHSIRIIDNFVYSLLDERIASLSRPDRLKEAEHVPKDLLGLFMDARDERGGGLSRTELRDTAVGLIFGARDSTAQTMSWALFHLLMNKDLVTRVREEAAKVLGDQQGDRSKVTYANHKQFVVAHAIILETLRLHPSAPKSAKIALADDKIPDGPTIHAGDVLRWSDWQIGRDVTVWGPDCGEFKPDRWFDETGRIKQFGQFKFHAFNGGPRLCLGMSLAKFEAIKIMVEVLQNFDLEFADGWLENVPKTEAIEGVPSRYPVPAYKSSVTFPMRHPMMVIVKPHAN</sequence>
<protein>
    <submittedName>
        <fullName evidence="1">Uncharacterized protein</fullName>
    </submittedName>
</protein>
<reference evidence="2" key="1">
    <citation type="journal article" date="2018" name="BMC Genomics">
        <title>Genomic insights into host adaptation between the wheat stripe rust pathogen (Puccinia striiformis f. sp. tritici) and the barley stripe rust pathogen (Puccinia striiformis f. sp. hordei).</title>
        <authorList>
            <person name="Xia C."/>
            <person name="Wang M."/>
            <person name="Yin C."/>
            <person name="Cornejo O.E."/>
            <person name="Hulbert S.H."/>
            <person name="Chen X."/>
        </authorList>
    </citation>
    <scope>NUCLEOTIDE SEQUENCE [LARGE SCALE GENOMIC DNA]</scope>
    <source>
        <strain evidence="2">93-210</strain>
    </source>
</reference>
<proteinExistence type="predicted"/>